<evidence type="ECO:0008006" key="3">
    <source>
        <dbReference type="Google" id="ProtNLM"/>
    </source>
</evidence>
<dbReference type="AlphaFoldDB" id="A0A140LE90"/>
<keyword evidence="2" id="KW-1185">Reference proteome</keyword>
<evidence type="ECO:0000313" key="2">
    <source>
        <dbReference type="Proteomes" id="UP000070427"/>
    </source>
</evidence>
<protein>
    <recommendedName>
        <fullName evidence="3">Transposase putative helix-turn-helix domain-containing protein</fullName>
    </recommendedName>
</protein>
<dbReference type="RefSeq" id="WP_222926204.1">
    <property type="nucleotide sequence ID" value="NZ_LOED01000001.1"/>
</dbReference>
<dbReference type="Proteomes" id="UP000070427">
    <property type="component" value="Unassembled WGS sequence"/>
</dbReference>
<reference evidence="1 2" key="1">
    <citation type="submission" date="2015-12" db="EMBL/GenBank/DDBJ databases">
        <title>Draft genome sequnece of Fervidicola ferrireducens strain Y170.</title>
        <authorList>
            <person name="Patel B.K."/>
        </authorList>
    </citation>
    <scope>NUCLEOTIDE SEQUENCE [LARGE SCALE GENOMIC DNA]</scope>
    <source>
        <strain evidence="1 2">Y170</strain>
    </source>
</reference>
<dbReference type="InParanoid" id="A0A140LE90"/>
<dbReference type="EMBL" id="LOED01000001">
    <property type="protein sequence ID" value="KXG78865.1"/>
    <property type="molecule type" value="Genomic_DNA"/>
</dbReference>
<sequence length="123" mass="13967">MQTVTLKLKLLSPNKGKLEKMARMLETYRKACAWFLKQAETLNTTSRAKLNRETYHKACELFDLNRATLQCAMLKALSAYRSYLSRTKNGKKSSLPKFDSIQYISCRQAHGSSSFLSPPVGAR</sequence>
<organism evidence="1 2">
    <name type="scientific">Fervidicola ferrireducens</name>
    <dbReference type="NCBI Taxonomy" id="520764"/>
    <lineage>
        <taxon>Bacteria</taxon>
        <taxon>Bacillati</taxon>
        <taxon>Bacillota</taxon>
        <taxon>Clostridia</taxon>
        <taxon>Thermosediminibacterales</taxon>
        <taxon>Thermosediminibacteraceae</taxon>
        <taxon>Fervidicola</taxon>
    </lineage>
</organism>
<name>A0A140LE90_9FIRM</name>
<evidence type="ECO:0000313" key="1">
    <source>
        <dbReference type="EMBL" id="KXG78865.1"/>
    </source>
</evidence>
<gene>
    <name evidence="1" type="ORF">AN618_02030</name>
</gene>
<proteinExistence type="predicted"/>
<comment type="caution">
    <text evidence="1">The sequence shown here is derived from an EMBL/GenBank/DDBJ whole genome shotgun (WGS) entry which is preliminary data.</text>
</comment>
<accession>A0A140LE90</accession>